<gene>
    <name evidence="1" type="ORF">AVEN_94727_1</name>
</gene>
<dbReference type="Proteomes" id="UP000499080">
    <property type="component" value="Unassembled WGS sequence"/>
</dbReference>
<dbReference type="AlphaFoldDB" id="A0A4Y2CQ31"/>
<comment type="caution">
    <text evidence="1">The sequence shown here is derived from an EMBL/GenBank/DDBJ whole genome shotgun (WGS) entry which is preliminary data.</text>
</comment>
<dbReference type="EMBL" id="BGPR01000215">
    <property type="protein sequence ID" value="GBM05425.1"/>
    <property type="molecule type" value="Genomic_DNA"/>
</dbReference>
<reference evidence="1 2" key="1">
    <citation type="journal article" date="2019" name="Sci. Rep.">
        <title>Orb-weaving spider Araneus ventricosus genome elucidates the spidroin gene catalogue.</title>
        <authorList>
            <person name="Kono N."/>
            <person name="Nakamura H."/>
            <person name="Ohtoshi R."/>
            <person name="Moran D.A.P."/>
            <person name="Shinohara A."/>
            <person name="Yoshida Y."/>
            <person name="Fujiwara M."/>
            <person name="Mori M."/>
            <person name="Tomita M."/>
            <person name="Arakawa K."/>
        </authorList>
    </citation>
    <scope>NUCLEOTIDE SEQUENCE [LARGE SCALE GENOMIC DNA]</scope>
</reference>
<evidence type="ECO:0000313" key="1">
    <source>
        <dbReference type="EMBL" id="GBM05425.1"/>
    </source>
</evidence>
<proteinExistence type="predicted"/>
<keyword evidence="2" id="KW-1185">Reference proteome</keyword>
<name>A0A4Y2CQ31_ARAVE</name>
<sequence>MKVLAVIPVLLGQFDESTGPFYGGKQGISGSNCITVQQTVVPLSSARNRTPKAGIAQNNRNPTSLLSLPQISLSLACGGRSTPEFTGTLGSTPSSNAPIGLKRDVAKLCAITAKFSYLEPRSTTFILTL</sequence>
<organism evidence="1 2">
    <name type="scientific">Araneus ventricosus</name>
    <name type="common">Orbweaver spider</name>
    <name type="synonym">Epeira ventricosa</name>
    <dbReference type="NCBI Taxonomy" id="182803"/>
    <lineage>
        <taxon>Eukaryota</taxon>
        <taxon>Metazoa</taxon>
        <taxon>Ecdysozoa</taxon>
        <taxon>Arthropoda</taxon>
        <taxon>Chelicerata</taxon>
        <taxon>Arachnida</taxon>
        <taxon>Araneae</taxon>
        <taxon>Araneomorphae</taxon>
        <taxon>Entelegynae</taxon>
        <taxon>Araneoidea</taxon>
        <taxon>Araneidae</taxon>
        <taxon>Araneus</taxon>
    </lineage>
</organism>
<accession>A0A4Y2CQ31</accession>
<protein>
    <submittedName>
        <fullName evidence="1">Uncharacterized protein</fullName>
    </submittedName>
</protein>
<evidence type="ECO:0000313" key="2">
    <source>
        <dbReference type="Proteomes" id="UP000499080"/>
    </source>
</evidence>